<dbReference type="Pfam" id="PF01835">
    <property type="entry name" value="MG2"/>
    <property type="match status" value="1"/>
</dbReference>
<evidence type="ECO:0000256" key="1">
    <source>
        <dbReference type="ARBA" id="ARBA00022729"/>
    </source>
</evidence>
<dbReference type="Gene3D" id="2.60.40.1940">
    <property type="match status" value="1"/>
</dbReference>
<reference evidence="10 11" key="2">
    <citation type="submission" date="2019-01" db="EMBL/GenBank/DDBJ databases">
        <title>The decoding of complex shrimp genome reveals the adaptation for benthos swimmer, frequently molting mechanism and breeding impact on genome.</title>
        <authorList>
            <person name="Sun Y."/>
            <person name="Gao Y."/>
            <person name="Yu Y."/>
        </authorList>
    </citation>
    <scope>NUCLEOTIDE SEQUENCE [LARGE SCALE GENOMIC DNA]</scope>
    <source>
        <tissue evidence="10">Muscle</tissue>
    </source>
</reference>
<feature type="compositionally biased region" description="Basic residues" evidence="7">
    <location>
        <begin position="497"/>
        <end position="514"/>
    </location>
</feature>
<dbReference type="InterPro" id="IPR002890">
    <property type="entry name" value="MG2"/>
</dbReference>
<feature type="domain" description="Macroglobulin" evidence="8">
    <location>
        <begin position="105"/>
        <end position="196"/>
    </location>
</feature>
<keyword evidence="2" id="KW-0882">Thioester bond</keyword>
<accession>A0A423SFA9</accession>
<evidence type="ECO:0000256" key="7">
    <source>
        <dbReference type="SAM" id="MobiDB-lite"/>
    </source>
</evidence>
<dbReference type="Gene3D" id="2.60.40.2950">
    <property type="match status" value="1"/>
</dbReference>
<dbReference type="PANTHER" id="PTHR11412:SF136">
    <property type="entry name" value="CD109 ANTIGEN"/>
    <property type="match status" value="1"/>
</dbReference>
<keyword evidence="11" id="KW-1185">Reference proteome</keyword>
<dbReference type="OrthoDB" id="9998011at2759"/>
<feature type="compositionally biased region" description="Basic and acidic residues" evidence="7">
    <location>
        <begin position="633"/>
        <end position="648"/>
    </location>
</feature>
<feature type="compositionally biased region" description="Basic and acidic residues" evidence="7">
    <location>
        <begin position="590"/>
        <end position="606"/>
    </location>
</feature>
<dbReference type="GO" id="GO:0004866">
    <property type="term" value="F:endopeptidase inhibitor activity"/>
    <property type="evidence" value="ECO:0007669"/>
    <property type="project" value="InterPro"/>
</dbReference>
<evidence type="ECO:0000256" key="3">
    <source>
        <dbReference type="ARBA" id="ARBA00023180"/>
    </source>
</evidence>
<dbReference type="Gene3D" id="2.60.40.1930">
    <property type="match status" value="1"/>
</dbReference>
<evidence type="ECO:0000256" key="5">
    <source>
        <dbReference type="ARBA" id="ARBA00063781"/>
    </source>
</evidence>
<dbReference type="Pfam" id="PF17791">
    <property type="entry name" value="MG3"/>
    <property type="match status" value="1"/>
</dbReference>
<sequence length="699" mass="77895">MWERRTYSVVAPRILRPNRDYHVVVSTHGTAKPVKVNVEVGGQQDSGGVILNRQLADLQPDSSQVLNFQIGDLGPGQYNLTVSGYEGLTFSNTTALQYVHKSYSVFIQTDKSIYKPGDLLQFRVIVVNPQLRPSVTGAIDVFITDGKGHRVKQWKRVFTNKGVWSGELLLAEEPVLGRWNITVDVLGQTTSRFFEVAYYVLPKFEVVVDLPEYATFDQKEFTATVNAKQHTLPVPLTAFLPAPRARYITGPGVASPRARGLGGVRPPSNGAAVTWSRLQYTYGRPVKGEVTLQVTPTYKYGYLQAPYDDPIRVVKQIKGKTDITINLEGDARLKGDYARELEVTAYVQEELTGRVQNSTAHVTVYRYPYRMSLVRTSDSFKPGLKYTAYLKVSYQDDTPVTSGEVTVRHTFTRDAEGFIETTHEIPASGVVTLDFQPPLDDDVVSLALEARFQELTQWLGEITRAQSPTDAFLQVTLLTQEPKVLPVHVVETDPLGRRRRRPDAHHHQTGRRGGGRGPERHAAPHLLRVPGAGARRRALRPDAAGPPGDHAQLQVHRHRRHGPARPPRRLLRAGRRRTRGRFPPLHRLRSHPESRVCQRVSEDCGRGRRRGHHRHHEAQRLRGRPGGGPAVSHPRERKPSDAGRRDTRAGGLRPGPREPGGVALPAPAEAGAVQLARHHHRQRRLPGASLARVASRPPG</sequence>
<organism evidence="10 11">
    <name type="scientific">Penaeus vannamei</name>
    <name type="common">Whiteleg shrimp</name>
    <name type="synonym">Litopenaeus vannamei</name>
    <dbReference type="NCBI Taxonomy" id="6689"/>
    <lineage>
        <taxon>Eukaryota</taxon>
        <taxon>Metazoa</taxon>
        <taxon>Ecdysozoa</taxon>
        <taxon>Arthropoda</taxon>
        <taxon>Crustacea</taxon>
        <taxon>Multicrustacea</taxon>
        <taxon>Malacostraca</taxon>
        <taxon>Eumalacostraca</taxon>
        <taxon>Eucarida</taxon>
        <taxon>Decapoda</taxon>
        <taxon>Dendrobranchiata</taxon>
        <taxon>Penaeoidea</taxon>
        <taxon>Penaeidae</taxon>
        <taxon>Penaeus</taxon>
    </lineage>
</organism>
<feature type="region of interest" description="Disordered" evidence="7">
    <location>
        <begin position="493"/>
        <end position="699"/>
    </location>
</feature>
<evidence type="ECO:0000259" key="9">
    <source>
        <dbReference type="Pfam" id="PF17791"/>
    </source>
</evidence>
<dbReference type="FunFam" id="2.60.40.1930:FF:000001">
    <property type="entry name" value="CD109 isoform 3"/>
    <property type="match status" value="1"/>
</dbReference>
<keyword evidence="3" id="KW-0325">Glycoprotein</keyword>
<keyword evidence="1" id="KW-0732">Signal</keyword>
<evidence type="ECO:0000256" key="4">
    <source>
        <dbReference type="ARBA" id="ARBA00057615"/>
    </source>
</evidence>
<comment type="subunit">
    <text evidence="5">Heterodimer of a TEP1-N chain and an TEP1-C chain non-covalently linked. Forms a complex composed of TEP1-N and TEP1-C heterodimer, LRIM1 and APL1C; the interaction stabilizes TEP1-N and TEP1-C heterodimer, prevents its binding to tissues while circulating in the hemolymph and protects the thioester bond from hydrolysis. Mature TEP1 and to a lesser extent full-length TEP1 interact with SPCLIP1; the interaction is induced by microbial infection.</text>
</comment>
<evidence type="ECO:0000256" key="6">
    <source>
        <dbReference type="ARBA" id="ARBA00078071"/>
    </source>
</evidence>
<evidence type="ECO:0000256" key="2">
    <source>
        <dbReference type="ARBA" id="ARBA00022966"/>
    </source>
</evidence>
<comment type="caution">
    <text evidence="10">The sequence shown here is derived from an EMBL/GenBank/DDBJ whole genome shotgun (WGS) entry which is preliminary data.</text>
</comment>
<protein>
    <recommendedName>
        <fullName evidence="6">TEP1-F</fullName>
    </recommendedName>
</protein>
<comment type="function">
    <text evidence="4">Binds covalently through a thioester bond to the pathogen surface resulting in pathogen clearance.</text>
</comment>
<dbReference type="Proteomes" id="UP000283509">
    <property type="component" value="Unassembled WGS sequence"/>
</dbReference>
<reference evidence="10 11" key="1">
    <citation type="submission" date="2018-04" db="EMBL/GenBank/DDBJ databases">
        <authorList>
            <person name="Zhang X."/>
            <person name="Yuan J."/>
            <person name="Li F."/>
            <person name="Xiang J."/>
        </authorList>
    </citation>
    <scope>NUCLEOTIDE SEQUENCE [LARGE SCALE GENOMIC DNA]</scope>
    <source>
        <tissue evidence="10">Muscle</tissue>
    </source>
</reference>
<dbReference type="InterPro" id="IPR050473">
    <property type="entry name" value="A2M/Complement_sys"/>
</dbReference>
<evidence type="ECO:0000313" key="10">
    <source>
        <dbReference type="EMBL" id="ROT62853.1"/>
    </source>
</evidence>
<feature type="domain" description="Macroglobulin" evidence="9">
    <location>
        <begin position="199"/>
        <end position="228"/>
    </location>
</feature>
<dbReference type="InterPro" id="IPR013783">
    <property type="entry name" value="Ig-like_fold"/>
</dbReference>
<name>A0A423SFA9_PENVA</name>
<gene>
    <name evidence="10" type="ORF">C7M84_019284</name>
</gene>
<dbReference type="STRING" id="6689.A0A423SFA9"/>
<feature type="compositionally biased region" description="Basic residues" evidence="7">
    <location>
        <begin position="607"/>
        <end position="623"/>
    </location>
</feature>
<proteinExistence type="predicted"/>
<dbReference type="PANTHER" id="PTHR11412">
    <property type="entry name" value="MACROGLOBULIN / COMPLEMENT"/>
    <property type="match status" value="1"/>
</dbReference>
<evidence type="ECO:0000313" key="11">
    <source>
        <dbReference type="Proteomes" id="UP000283509"/>
    </source>
</evidence>
<dbReference type="Gene3D" id="2.60.40.10">
    <property type="entry name" value="Immunoglobulins"/>
    <property type="match status" value="1"/>
</dbReference>
<dbReference type="InterPro" id="IPR041555">
    <property type="entry name" value="MG3"/>
</dbReference>
<feature type="compositionally biased region" description="Basic residues" evidence="7">
    <location>
        <begin position="555"/>
        <end position="589"/>
    </location>
</feature>
<dbReference type="AlphaFoldDB" id="A0A423SFA9"/>
<dbReference type="EMBL" id="QCYY01003534">
    <property type="protein sequence ID" value="ROT62853.1"/>
    <property type="molecule type" value="Genomic_DNA"/>
</dbReference>
<evidence type="ECO:0000259" key="8">
    <source>
        <dbReference type="Pfam" id="PF01835"/>
    </source>
</evidence>